<evidence type="ECO:0000313" key="2">
    <source>
        <dbReference type="EMBL" id="GAA4977708.1"/>
    </source>
</evidence>
<comment type="caution">
    <text evidence="2">The sequence shown here is derived from an EMBL/GenBank/DDBJ whole genome shotgun (WGS) entry which is preliminary data.</text>
</comment>
<dbReference type="Proteomes" id="UP001501692">
    <property type="component" value="Unassembled WGS sequence"/>
</dbReference>
<keyword evidence="3" id="KW-1185">Reference proteome</keyword>
<protein>
    <submittedName>
        <fullName evidence="2">Uncharacterized protein</fullName>
    </submittedName>
</protein>
<feature type="compositionally biased region" description="Basic and acidic residues" evidence="1">
    <location>
        <begin position="50"/>
        <end position="60"/>
    </location>
</feature>
<proteinExistence type="predicted"/>
<gene>
    <name evidence="2" type="ORF">GCM10023315_30700</name>
</gene>
<sequence length="60" mass="6847">MSNVTAFFRKQLPKSEPFEYQGQTPEQTDAFIKLKKLYDSKGRNNSTLSKDGDDSETIKS</sequence>
<feature type="region of interest" description="Disordered" evidence="1">
    <location>
        <begin position="41"/>
        <end position="60"/>
    </location>
</feature>
<organism evidence="2 3">
    <name type="scientific">Algibacter aquimarinus</name>
    <dbReference type="NCBI Taxonomy" id="1136748"/>
    <lineage>
        <taxon>Bacteria</taxon>
        <taxon>Pseudomonadati</taxon>
        <taxon>Bacteroidota</taxon>
        <taxon>Flavobacteriia</taxon>
        <taxon>Flavobacteriales</taxon>
        <taxon>Flavobacteriaceae</taxon>
        <taxon>Algibacter</taxon>
    </lineage>
</organism>
<evidence type="ECO:0000313" key="3">
    <source>
        <dbReference type="Proteomes" id="UP001501692"/>
    </source>
</evidence>
<name>A0ABP9HSP3_9FLAO</name>
<dbReference type="EMBL" id="BAABJK010000018">
    <property type="protein sequence ID" value="GAA4977708.1"/>
    <property type="molecule type" value="Genomic_DNA"/>
</dbReference>
<reference evidence="3" key="1">
    <citation type="journal article" date="2019" name="Int. J. Syst. Evol. Microbiol.">
        <title>The Global Catalogue of Microorganisms (GCM) 10K type strain sequencing project: providing services to taxonomists for standard genome sequencing and annotation.</title>
        <authorList>
            <consortium name="The Broad Institute Genomics Platform"/>
            <consortium name="The Broad Institute Genome Sequencing Center for Infectious Disease"/>
            <person name="Wu L."/>
            <person name="Ma J."/>
        </authorList>
    </citation>
    <scope>NUCLEOTIDE SEQUENCE [LARGE SCALE GENOMIC DNA]</scope>
    <source>
        <strain evidence="3">JCM 18287</strain>
    </source>
</reference>
<evidence type="ECO:0000256" key="1">
    <source>
        <dbReference type="SAM" id="MobiDB-lite"/>
    </source>
</evidence>
<accession>A0ABP9HSP3</accession>